<evidence type="ECO:0000313" key="3">
    <source>
        <dbReference type="EMBL" id="KAG2936503.1"/>
    </source>
</evidence>
<dbReference type="Proteomes" id="UP000760860">
    <property type="component" value="Unassembled WGS sequence"/>
</dbReference>
<dbReference type="EMBL" id="RCMG01000359">
    <property type="protein sequence ID" value="KAG2855822.1"/>
    <property type="molecule type" value="Genomic_DNA"/>
</dbReference>
<organism evidence="5 6">
    <name type="scientific">Phytophthora cactorum</name>
    <dbReference type="NCBI Taxonomy" id="29920"/>
    <lineage>
        <taxon>Eukaryota</taxon>
        <taxon>Sar</taxon>
        <taxon>Stramenopiles</taxon>
        <taxon>Oomycota</taxon>
        <taxon>Peronosporomycetes</taxon>
        <taxon>Peronosporales</taxon>
        <taxon>Peronosporaceae</taxon>
        <taxon>Phytophthora</taxon>
    </lineage>
</organism>
<dbReference type="OrthoDB" id="101343at2759"/>
<comment type="caution">
    <text evidence="5">The sequence shown here is derived from an EMBL/GenBank/DDBJ whole genome shotgun (WGS) entry which is preliminary data.</text>
</comment>
<dbReference type="VEuPathDB" id="FungiDB:PC110_g15095"/>
<protein>
    <submittedName>
        <fullName evidence="5">Uncharacterized protein</fullName>
    </submittedName>
</protein>
<dbReference type="AlphaFoldDB" id="A0A329RUZ0"/>
<evidence type="ECO:0000313" key="6">
    <source>
        <dbReference type="Proteomes" id="UP000251314"/>
    </source>
</evidence>
<proteinExistence type="predicted"/>
<keyword evidence="6" id="KW-1185">Reference proteome</keyword>
<gene>
    <name evidence="5" type="ORF">PC110_g15095</name>
    <name evidence="1" type="ORF">PC113_g12100</name>
    <name evidence="2" type="ORF">PC115_g10786</name>
    <name evidence="3" type="ORF">PC117_g12067</name>
    <name evidence="4" type="ORF">PC129_g11438</name>
</gene>
<dbReference type="Proteomes" id="UP000774804">
    <property type="component" value="Unassembled WGS sequence"/>
</dbReference>
<dbReference type="Proteomes" id="UP000735874">
    <property type="component" value="Unassembled WGS sequence"/>
</dbReference>
<evidence type="ECO:0000313" key="5">
    <source>
        <dbReference type="EMBL" id="RAW28543.1"/>
    </source>
</evidence>
<dbReference type="EMBL" id="RCMV01000404">
    <property type="protein sequence ID" value="KAG3217738.1"/>
    <property type="molecule type" value="Genomic_DNA"/>
</dbReference>
<dbReference type="EMBL" id="RCMI01000326">
    <property type="protein sequence ID" value="KAG2917161.1"/>
    <property type="molecule type" value="Genomic_DNA"/>
</dbReference>
<sequence>MLQGAVIQVQVHVGDLQEILGLPTYSLRPLFRDPVDFETHAPAEDMTVVDHIDDQKENA</sequence>
<reference evidence="1" key="2">
    <citation type="submission" date="2018-10" db="EMBL/GenBank/DDBJ databases">
        <title>Effector identification in a new, highly contiguous assembly of the strawberry crown rot pathogen Phytophthora cactorum.</title>
        <authorList>
            <person name="Armitage A.D."/>
            <person name="Nellist C.F."/>
            <person name="Bates H."/>
            <person name="Vickerstaff R.J."/>
            <person name="Harrison R.J."/>
        </authorList>
    </citation>
    <scope>NUCLEOTIDE SEQUENCE</scope>
    <source>
        <strain evidence="1">15-7</strain>
        <strain evidence="2">4032</strain>
        <strain evidence="3">4040</strain>
        <strain evidence="4">P421</strain>
    </source>
</reference>
<reference evidence="5 6" key="1">
    <citation type="submission" date="2018-01" db="EMBL/GenBank/DDBJ databases">
        <title>Draft genome of the strawberry crown rot pathogen Phytophthora cactorum.</title>
        <authorList>
            <person name="Armitage A.D."/>
            <person name="Lysoe E."/>
            <person name="Nellist C.F."/>
            <person name="Harrison R.J."/>
            <person name="Brurberg M.B."/>
        </authorList>
    </citation>
    <scope>NUCLEOTIDE SEQUENCE [LARGE SCALE GENOMIC DNA]</scope>
    <source>
        <strain evidence="5 6">10300</strain>
    </source>
</reference>
<dbReference type="EMBL" id="RCMK01000325">
    <property type="protein sequence ID" value="KAG2936503.1"/>
    <property type="molecule type" value="Genomic_DNA"/>
</dbReference>
<accession>A0A329RUZ0</accession>
<evidence type="ECO:0000313" key="2">
    <source>
        <dbReference type="EMBL" id="KAG2917161.1"/>
    </source>
</evidence>
<dbReference type="Proteomes" id="UP000251314">
    <property type="component" value="Unassembled WGS sequence"/>
</dbReference>
<name>A0A329RUZ0_9STRA</name>
<dbReference type="Proteomes" id="UP000736787">
    <property type="component" value="Unassembled WGS sequence"/>
</dbReference>
<dbReference type="EMBL" id="MJFZ01000482">
    <property type="protein sequence ID" value="RAW28543.1"/>
    <property type="molecule type" value="Genomic_DNA"/>
</dbReference>
<evidence type="ECO:0000313" key="1">
    <source>
        <dbReference type="EMBL" id="KAG2855822.1"/>
    </source>
</evidence>
<evidence type="ECO:0000313" key="4">
    <source>
        <dbReference type="EMBL" id="KAG3217738.1"/>
    </source>
</evidence>